<evidence type="ECO:0000313" key="2">
    <source>
        <dbReference type="EMBL" id="KKM71299.1"/>
    </source>
</evidence>
<dbReference type="InterPro" id="IPR009057">
    <property type="entry name" value="Homeodomain-like_sf"/>
</dbReference>
<protein>
    <recommendedName>
        <fullName evidence="1">Integrase catalytic domain-containing protein</fullName>
    </recommendedName>
</protein>
<dbReference type="InterPro" id="IPR036397">
    <property type="entry name" value="RNaseH_sf"/>
</dbReference>
<evidence type="ECO:0000259" key="1">
    <source>
        <dbReference type="PROSITE" id="PS50994"/>
    </source>
</evidence>
<gene>
    <name evidence="2" type="ORF">LCGC14_1432010</name>
</gene>
<organism evidence="2">
    <name type="scientific">marine sediment metagenome</name>
    <dbReference type="NCBI Taxonomy" id="412755"/>
    <lineage>
        <taxon>unclassified sequences</taxon>
        <taxon>metagenomes</taxon>
        <taxon>ecological metagenomes</taxon>
    </lineage>
</organism>
<dbReference type="GO" id="GO:0015074">
    <property type="term" value="P:DNA integration"/>
    <property type="evidence" value="ECO:0007669"/>
    <property type="project" value="InterPro"/>
</dbReference>
<dbReference type="GO" id="GO:0003676">
    <property type="term" value="F:nucleic acid binding"/>
    <property type="evidence" value="ECO:0007669"/>
    <property type="project" value="InterPro"/>
</dbReference>
<dbReference type="InterPro" id="IPR012337">
    <property type="entry name" value="RNaseH-like_sf"/>
</dbReference>
<accession>A0A0F9JND1</accession>
<dbReference type="PROSITE" id="PS50994">
    <property type="entry name" value="INTEGRASE"/>
    <property type="match status" value="1"/>
</dbReference>
<comment type="caution">
    <text evidence="2">The sequence shown here is derived from an EMBL/GenBank/DDBJ whole genome shotgun (WGS) entry which is preliminary data.</text>
</comment>
<dbReference type="SUPFAM" id="SSF53098">
    <property type="entry name" value="Ribonuclease H-like"/>
    <property type="match status" value="1"/>
</dbReference>
<dbReference type="AlphaFoldDB" id="A0A0F9JND1"/>
<proteinExistence type="predicted"/>
<sequence>MARYADEHGIKPAAKTFNTTVKTVRKWFTRWKPGTMQGLEELSRAPINPSVKITKAQRNRAIKLKKKMPSFGAARLKRDYNLTLSEKAMRKIWREEGLLKKKRRKHKTKNDLRALKAAWRLCEQIDIDTKDLIDIPELWPQIQDNGLPKVQYTAREVVSGLHYVAYADERSLTYSSLFVDILINHLQSCGVSLNGSRIQTDNGSEFIGSWNAKKDSAFTKTVQSVKGLEHQTIPPGAHTWQSDVETAHRLIEDEFYEVETLRSRDDFLAKITTYNLWFNAVRKNSYKGNKTPWDIVQERNPNISPDIVALPPFYLDELFNKKLS</sequence>
<feature type="domain" description="Integrase catalytic" evidence="1">
    <location>
        <begin position="198"/>
        <end position="300"/>
    </location>
</feature>
<dbReference type="Gene3D" id="3.30.420.10">
    <property type="entry name" value="Ribonuclease H-like superfamily/Ribonuclease H"/>
    <property type="match status" value="1"/>
</dbReference>
<name>A0A0F9JND1_9ZZZZ</name>
<dbReference type="SUPFAM" id="SSF46689">
    <property type="entry name" value="Homeodomain-like"/>
    <property type="match status" value="1"/>
</dbReference>
<reference evidence="2" key="1">
    <citation type="journal article" date="2015" name="Nature">
        <title>Complex archaea that bridge the gap between prokaryotes and eukaryotes.</title>
        <authorList>
            <person name="Spang A."/>
            <person name="Saw J.H."/>
            <person name="Jorgensen S.L."/>
            <person name="Zaremba-Niedzwiedzka K."/>
            <person name="Martijn J."/>
            <person name="Lind A.E."/>
            <person name="van Eijk R."/>
            <person name="Schleper C."/>
            <person name="Guy L."/>
            <person name="Ettema T.J."/>
        </authorList>
    </citation>
    <scope>NUCLEOTIDE SEQUENCE</scope>
</reference>
<dbReference type="InterPro" id="IPR001584">
    <property type="entry name" value="Integrase_cat-core"/>
</dbReference>
<dbReference type="EMBL" id="LAZR01009667">
    <property type="protein sequence ID" value="KKM71299.1"/>
    <property type="molecule type" value="Genomic_DNA"/>
</dbReference>